<feature type="compositionally biased region" description="Polar residues" evidence="3">
    <location>
        <begin position="194"/>
        <end position="222"/>
    </location>
</feature>
<feature type="compositionally biased region" description="Polar residues" evidence="3">
    <location>
        <begin position="237"/>
        <end position="280"/>
    </location>
</feature>
<dbReference type="EMBL" id="OX365762">
    <property type="protein sequence ID" value="CAI4038877.1"/>
    <property type="molecule type" value="Genomic_DNA"/>
</dbReference>
<evidence type="ECO:0000256" key="2">
    <source>
        <dbReference type="SAM" id="Coils"/>
    </source>
</evidence>
<dbReference type="GO" id="GO:0035091">
    <property type="term" value="F:phosphatidylinositol binding"/>
    <property type="evidence" value="ECO:0007669"/>
    <property type="project" value="InterPro"/>
</dbReference>
<dbReference type="SUPFAM" id="SSF48350">
    <property type="entry name" value="GTPase activation domain, GAP"/>
    <property type="match status" value="1"/>
</dbReference>
<dbReference type="SUPFAM" id="SSF64268">
    <property type="entry name" value="PX domain"/>
    <property type="match status" value="1"/>
</dbReference>
<keyword evidence="7" id="KW-1185">Reference proteome</keyword>
<feature type="compositionally biased region" description="Polar residues" evidence="3">
    <location>
        <begin position="287"/>
        <end position="307"/>
    </location>
</feature>
<dbReference type="InterPro" id="IPR001849">
    <property type="entry name" value="PH_domain"/>
</dbReference>
<dbReference type="CDD" id="cd13277">
    <property type="entry name" value="PH_Bem3"/>
    <property type="match status" value="1"/>
</dbReference>
<dbReference type="InterPro" id="IPR011993">
    <property type="entry name" value="PH-like_dom_sf"/>
</dbReference>
<feature type="region of interest" description="Disordered" evidence="3">
    <location>
        <begin position="194"/>
        <end position="308"/>
    </location>
</feature>
<reference evidence="6" key="1">
    <citation type="submission" date="2022-10" db="EMBL/GenBank/DDBJ databases">
        <authorList>
            <person name="Byrne P K."/>
        </authorList>
    </citation>
    <scope>NUCLEOTIDE SEQUENCE</scope>
    <source>
        <strain evidence="6">IFO1815</strain>
    </source>
</reference>
<dbReference type="InterPro" id="IPR001683">
    <property type="entry name" value="PX_dom"/>
</dbReference>
<dbReference type="Pfam" id="PF00620">
    <property type="entry name" value="RhoGAP"/>
    <property type="match status" value="1"/>
</dbReference>
<dbReference type="SMART" id="SM00324">
    <property type="entry name" value="RhoGAP"/>
    <property type="match status" value="1"/>
</dbReference>
<dbReference type="InterPro" id="IPR036871">
    <property type="entry name" value="PX_dom_sf"/>
</dbReference>
<feature type="compositionally biased region" description="Polar residues" evidence="3">
    <location>
        <begin position="434"/>
        <end position="460"/>
    </location>
</feature>
<dbReference type="GO" id="GO:0005096">
    <property type="term" value="F:GTPase activator activity"/>
    <property type="evidence" value="ECO:0007669"/>
    <property type="project" value="UniProtKB-KW"/>
</dbReference>
<feature type="compositionally biased region" description="Pro residues" evidence="3">
    <location>
        <begin position="364"/>
        <end position="373"/>
    </location>
</feature>
<feature type="region of interest" description="Disordered" evidence="3">
    <location>
        <begin position="789"/>
        <end position="834"/>
    </location>
</feature>
<dbReference type="SMART" id="SM00312">
    <property type="entry name" value="PX"/>
    <property type="match status" value="1"/>
</dbReference>
<feature type="region of interest" description="Disordered" evidence="3">
    <location>
        <begin position="1"/>
        <end position="46"/>
    </location>
</feature>
<dbReference type="InterPro" id="IPR000198">
    <property type="entry name" value="RhoGAP_dom"/>
</dbReference>
<feature type="compositionally biased region" description="Polar residues" evidence="3">
    <location>
        <begin position="405"/>
        <end position="417"/>
    </location>
</feature>
<evidence type="ECO:0008006" key="8">
    <source>
        <dbReference type="Google" id="ProtNLM"/>
    </source>
</evidence>
<name>A0AA35IZ36_SACMI</name>
<feature type="compositionally biased region" description="Polar residues" evidence="3">
    <location>
        <begin position="381"/>
        <end position="392"/>
    </location>
</feature>
<feature type="region of interest" description="Disordered" evidence="3">
    <location>
        <begin position="130"/>
        <end position="152"/>
    </location>
</feature>
<feature type="region of interest" description="Disordered" evidence="3">
    <location>
        <begin position="353"/>
        <end position="482"/>
    </location>
</feature>
<feature type="coiled-coil region" evidence="2">
    <location>
        <begin position="49"/>
        <end position="83"/>
    </location>
</feature>
<feature type="compositionally biased region" description="Polar residues" evidence="3">
    <location>
        <begin position="1"/>
        <end position="15"/>
    </location>
</feature>
<feature type="compositionally biased region" description="Low complexity" evidence="3">
    <location>
        <begin position="791"/>
        <end position="822"/>
    </location>
</feature>
<keyword evidence="2" id="KW-0175">Coiled coil</keyword>
<dbReference type="PANTHER" id="PTHR23176">
    <property type="entry name" value="RHO/RAC/CDC GTPASE-ACTIVATING PROTEIN"/>
    <property type="match status" value="1"/>
</dbReference>
<evidence type="ECO:0000313" key="7">
    <source>
        <dbReference type="Proteomes" id="UP001161438"/>
    </source>
</evidence>
<protein>
    <recommendedName>
        <fullName evidence="8">Bem3p</fullName>
    </recommendedName>
</protein>
<dbReference type="SUPFAM" id="SSF50729">
    <property type="entry name" value="PH domain-like"/>
    <property type="match status" value="1"/>
</dbReference>
<evidence type="ECO:0000256" key="1">
    <source>
        <dbReference type="ARBA" id="ARBA00022468"/>
    </source>
</evidence>
<dbReference type="PANTHER" id="PTHR23176:SF129">
    <property type="entry name" value="RHO GTPASE ACTIVATING PROTEIN AT 16F, ISOFORM E-RELATED"/>
    <property type="match status" value="1"/>
</dbReference>
<dbReference type="GO" id="GO:0007010">
    <property type="term" value="P:cytoskeleton organization"/>
    <property type="evidence" value="ECO:0007669"/>
    <property type="project" value="UniProtKB-ARBA"/>
</dbReference>
<dbReference type="RefSeq" id="XP_056081992.1">
    <property type="nucleotide sequence ID" value="XM_056222285.1"/>
</dbReference>
<feature type="compositionally biased region" description="Low complexity" evidence="3">
    <location>
        <begin position="418"/>
        <end position="433"/>
    </location>
</feature>
<gene>
    <name evidence="6" type="primary">SMKI06G2280</name>
    <name evidence="6" type="ORF">SMKI_06G2280</name>
</gene>
<dbReference type="Pfam" id="PF00787">
    <property type="entry name" value="PX"/>
    <property type="match status" value="1"/>
</dbReference>
<dbReference type="Proteomes" id="UP001161438">
    <property type="component" value="Chromosome 6"/>
</dbReference>
<organism evidence="6 7">
    <name type="scientific">Saccharomyces mikatae IFO 1815</name>
    <dbReference type="NCBI Taxonomy" id="226126"/>
    <lineage>
        <taxon>Eukaryota</taxon>
        <taxon>Fungi</taxon>
        <taxon>Dikarya</taxon>
        <taxon>Ascomycota</taxon>
        <taxon>Saccharomycotina</taxon>
        <taxon>Saccharomycetes</taxon>
        <taxon>Saccharomycetales</taxon>
        <taxon>Saccharomycetaceae</taxon>
        <taxon>Saccharomyces</taxon>
    </lineage>
</organism>
<dbReference type="Gene3D" id="2.30.29.30">
    <property type="entry name" value="Pleckstrin-homology domain (PH domain)/Phosphotyrosine-binding domain (PTB)"/>
    <property type="match status" value="1"/>
</dbReference>
<dbReference type="FunFam" id="1.10.555.10:FF:000076">
    <property type="entry name" value="Rho GTPase-activating protein"/>
    <property type="match status" value="1"/>
</dbReference>
<feature type="region of interest" description="Disordered" evidence="3">
    <location>
        <begin position="859"/>
        <end position="878"/>
    </location>
</feature>
<dbReference type="GeneID" id="80918088"/>
<dbReference type="FunFam" id="2.30.29.30:FF:000526">
    <property type="entry name" value="Rho GTPase-activating protein"/>
    <property type="match status" value="1"/>
</dbReference>
<dbReference type="CDD" id="cd06093">
    <property type="entry name" value="PX_domain"/>
    <property type="match status" value="1"/>
</dbReference>
<proteinExistence type="predicted"/>
<dbReference type="Pfam" id="PF00169">
    <property type="entry name" value="PH"/>
    <property type="match status" value="1"/>
</dbReference>
<dbReference type="AlphaFoldDB" id="A0AA35IZ36"/>
<dbReference type="GO" id="GO:0007165">
    <property type="term" value="P:signal transduction"/>
    <property type="evidence" value="ECO:0007669"/>
    <property type="project" value="InterPro"/>
</dbReference>
<feature type="compositionally biased region" description="Low complexity" evidence="3">
    <location>
        <begin position="461"/>
        <end position="471"/>
    </location>
</feature>
<feature type="domain" description="PH" evidence="4">
    <location>
        <begin position="632"/>
        <end position="739"/>
    </location>
</feature>
<dbReference type="Gene3D" id="3.30.1520.10">
    <property type="entry name" value="Phox-like domain"/>
    <property type="match status" value="1"/>
</dbReference>
<evidence type="ECO:0000259" key="4">
    <source>
        <dbReference type="PROSITE" id="PS50003"/>
    </source>
</evidence>
<feature type="compositionally biased region" description="Low complexity" evidence="3">
    <location>
        <begin position="861"/>
        <end position="876"/>
    </location>
</feature>
<evidence type="ECO:0000259" key="5">
    <source>
        <dbReference type="PROSITE" id="PS50238"/>
    </source>
</evidence>
<dbReference type="GO" id="GO:0005933">
    <property type="term" value="C:cellular bud"/>
    <property type="evidence" value="ECO:0007669"/>
    <property type="project" value="UniProtKB-ARBA"/>
</dbReference>
<evidence type="ECO:0000256" key="3">
    <source>
        <dbReference type="SAM" id="MobiDB-lite"/>
    </source>
</evidence>
<feature type="compositionally biased region" description="Basic and acidic residues" evidence="3">
    <location>
        <begin position="22"/>
        <end position="46"/>
    </location>
</feature>
<dbReference type="InterPro" id="IPR050729">
    <property type="entry name" value="Rho-GAP"/>
</dbReference>
<dbReference type="SMART" id="SM00233">
    <property type="entry name" value="PH"/>
    <property type="match status" value="1"/>
</dbReference>
<sequence length="1124" mass="125398">MPDNMPTTHGGNTTLELLAQYNDHRSKKDKSIEHIEKGTSSEKEKKPTYDEIFTENIKLKLQVQEYETEIESLKKVIDILQKNREASLEVVLEQVQDDSRDSQVTEQSFVLPPRSAERKTHIKSLNLSIPTLSPPLQQGSEVPNETSVTPTIPQIDITSNTSISRKHLQNMILNEEIETSSIYSSPKIINRSVSSPTQVNSEQLASPAASVTYTTSRITIKSPNKGPKSPLQERLRSPQNPNRMTAVINNHLHSPLKGNTSNNLDELTESKTQPPNSSIQKNDRAHSSVTSSAYTTGTPSTNKSPSSLLEIKEGDNKTLSFSPASKEKLDDFTQLLDTSFGEEDVVNADIKDPVITEPTMNKSLPPPPAPPTFFSPIPSGNVRNETPLSSRLASPVILNKKDDTFSASSGRNQKNPASTSSFNSSSTKLSTLNQNISLPPNPSAESASKQRQSVETASIHSTNTTNTFSSTPQGSLKTFRRPHASSVSTVRSVAQSLKSDIPLFVQPEDFGTIQIEVLSTLYRDNEDDLSILIAIIDRKSGKEMFKFSKSIHKVRELDVYMKSHVPDLPLPTLPDRQLFQTLSPTKVDKRRNILNQYYTSIFSVPEFPQNVGLKIAQFISTDTVMKPPIMDENVKDGSLLLRRPKTLTGNSTWRVRYGILRDDVLQLFDKNQLMETIRLRQSTIELIPNLPEDKFGTRNGFLITEHKKSGLSTSTKYFICTETSKERELWLSAFSDYIDSSQNLSLSNSRSANETEYLSHLSAGQHYPKFGNVTTSSTEASSYVTDLTQYSSSHNNNNNSSMANSDIIDTNSSAHSNSLASSTVNTDEEKDSRRAKMRSLFPFKKLTVPANAMNHIGITMSNDSDSPTSPDSIIKSPSKKLMDMPTLSNSSPMSHSSATVFGSSLETCLRLSSHKYQSVYDLPSVVYRCLEYLYKNRGVQEEGIFRLSGSSTVIKTLQERFDKEYDIDLCRYNEIIESGDDEASPSLYIGVNTVSGLLKLYLRNLPHLLFGDDQFLSFKRVADENHNNPVQISLGFRELIKSGVVPHANVSLMYALFELLVRINENNKFNKMNLRNLCIVFSPTLNIPISMLQPFITDFACIFQGGEPIKEEEREKVDIHIPQV</sequence>
<keyword evidence="1" id="KW-0343">GTPase activation</keyword>
<evidence type="ECO:0000313" key="6">
    <source>
        <dbReference type="EMBL" id="CAI4038877.1"/>
    </source>
</evidence>
<dbReference type="PROSITE" id="PS50238">
    <property type="entry name" value="RHOGAP"/>
    <property type="match status" value="1"/>
</dbReference>
<dbReference type="InterPro" id="IPR008936">
    <property type="entry name" value="Rho_GTPase_activation_prot"/>
</dbReference>
<accession>A0AA35IZ36</accession>
<dbReference type="PROSITE" id="PS50003">
    <property type="entry name" value="PH_DOMAIN"/>
    <property type="match status" value="1"/>
</dbReference>
<dbReference type="GO" id="GO:0005938">
    <property type="term" value="C:cell cortex"/>
    <property type="evidence" value="ECO:0007669"/>
    <property type="project" value="UniProtKB-ARBA"/>
</dbReference>
<dbReference type="Gene3D" id="1.10.555.10">
    <property type="entry name" value="Rho GTPase activation protein"/>
    <property type="match status" value="1"/>
</dbReference>
<feature type="domain" description="Rho-GAP" evidence="5">
    <location>
        <begin position="909"/>
        <end position="1124"/>
    </location>
</feature>